<dbReference type="InterPro" id="IPR027417">
    <property type="entry name" value="P-loop_NTPase"/>
</dbReference>
<dbReference type="Gene3D" id="3.40.50.300">
    <property type="entry name" value="P-loop containing nucleotide triphosphate hydrolases"/>
    <property type="match status" value="1"/>
</dbReference>
<dbReference type="InterPro" id="IPR042197">
    <property type="entry name" value="Apaf_helical"/>
</dbReference>
<evidence type="ECO:0000256" key="3">
    <source>
        <dbReference type="ARBA" id="ARBA00022821"/>
    </source>
</evidence>
<dbReference type="Gene3D" id="1.10.8.430">
    <property type="entry name" value="Helical domain of apoptotic protease-activating factors"/>
    <property type="match status" value="1"/>
</dbReference>
<dbReference type="GO" id="GO:0006952">
    <property type="term" value="P:defense response"/>
    <property type="evidence" value="ECO:0007669"/>
    <property type="project" value="UniProtKB-KW"/>
</dbReference>
<evidence type="ECO:0000313" key="8">
    <source>
        <dbReference type="Proteomes" id="UP000026915"/>
    </source>
</evidence>
<dbReference type="SUPFAM" id="SSF52058">
    <property type="entry name" value="L domain-like"/>
    <property type="match status" value="2"/>
</dbReference>
<dbReference type="PRINTS" id="PR00364">
    <property type="entry name" value="DISEASERSIST"/>
</dbReference>
<sequence>MEPILTGAAANLAAEAAKGIFQEMKSHIRYVIIYKKNVDKFEEKLKTLIAKRASVQQEVDAADRNGEKIKADVQHWSNTVDKVIIEEEKKVKDLEDKAKNKCFIGLCPNIKSRNQLSRKAEEGVATIDDLIQQCQFNGVGYRDVPEAILDASPKDFETFKSREKVFNDIMEATKDATINTIGLYGLAGMGKTSLVKEVARQVQELKLFDSVVTVIMTQTPDIQNIQDQIAELLGLRLEDKSTVVRARRLCERLKKEKKVLVVLDNVWKKLDLEEVGIPFGNQHKGCKILLTSRDQNVLSNGMDAEKTFSIGDLDDEEAWDLFRKMVGDSVESAELRSTAIEVAQRCARLPLAIATVARALRNKSLFAWEDALRQLQRPSSSNFTGISADVYSAIELSYNHLESDELKQTFLLCTLLRHDSSIDYLLQCAIGLGLINGVSTVKEARNRLLTLVSNLKASCLLLDNNLNDRYFDMHDLVYDVAVSIASKDNHVFALNEEVLEDWPNGEKMNKIYLRYPSIIGELPSELNCPEVVLFIFFSEDLSLKMPPSFFNQTKNLKVLDLSDMQFSSLPLSTCLLTSLRALFLNQCELRDITSIGELKNLEILNLSYSDIKILPKEIGRLVKLKVLDLGHCTKLKIISPGVLSSLSRLEELYMGGTFIQWEVGGHANQRGSIASLAELNTLSCLTTLEVHIPDAEAISRGLLFKELQKLIRYQIFIGKEWEWFGEYEHSRTLKLKLSTSIDHLDHGIKLLLKKTEALYLDDLKSVTIAMQEFKDEESLSHLKNLHIQNDSVIKYIIIDNGIVDKNEFLQLQSLTLQNLPQLISFCSEDENGSTSRVQDELPLFSEKSLFPCLENLRLSSISVERIWHDSFCNHENLTSLIIENCGNLKRLLSFSMSRKLVHLKCFEIIGCKCLREIIFAEDIEEESKDTILFPQLNSLKLQDLQHLIGFLLERRNIEFPSLKSLKIEKCPELKGFIYESTMEGSQNFSSQVLFDEKVAFLSLEKISISKLRNMKMIWKNRLAANSFHKLQEMEVEECDQLLTIFPSNMLRAFQGLQTLFVKNCVSLEEVFEVGRSNMEETGTVTTQLRLLYIGHLPSLKNIWKNDPKGIFTFENLRVISVWSCYNLKNVLPASVAKVLPQLRELRINNCGVEEIVSKEEGLETTVTFKFDQVCYLCLWRLPELKCFYPGVHTTKWPMLKKLKVSGCDKMKILGTERLSISDKAKVDGQLESTLIQPPLLLAEKVIPKLEKLSLNSDDVNAMISDSQFSRSLFREIKVLRVCNSGDESVVFPITFLERFHNLEKLVVISYEFKELFCNERDSGMETYAGTLPTIRSLKLIRLDNLKHLWKQDVQVDRILPNLETLQVHQCDELISLGSSSASFQNLLTLDVCSCGAMICLVTSLAVQSLAQLKKLRIRQCISMKEIVGNEGDEATYNINFSKLKSLELCDLPQITSFCSGNHTFGFPSLEEVIVNKCPEMEIFCKGVLNAPMLERVQVTDKDGKGHWGGDLNSTVQQLYAEKVGYKGVEYVVLSEFSKSTEIWKENPEGVFNFVNLTYLEVYKCKSLKYIFTVSMALDLLQLKEIKVRNCPMMEQIITREGAEEASIVLPRLQSITLRSCSNLRSFSLGSITMECPSLLCIDAVNCSKLLALASTFVGEKDTETVAAFFNDKVVCPNLEIVRLSSIDVQRIWDDQLPEMSSYVQNLKQLTVRGCRNLEEVIFIEGLPEDGMLSQIFPKLEILQFIGLPKLARFCHGSYFEFPLLRQLIMKNCPALKTFISDSTVTNETLICQKAKGNNSDIDSPPLFSEKVAFPQLKKLGIVGMANCRKIWPDQLVGYSFCKLNDLWVYECNRLLSIFPLNMRARLQNLEEFRIRECDSLEEIFEHEALNTNDLHSVTATQSIAEETTTNFVFPKLTYLELYMLPRLRSFCSTIHTMEWPSLKEMWIYGCDKVEIFASENIRSFGESTNQQPLFWVNEVTFPNLEELKLEWNDIMKEIWHGQLRANFFYKLKVLELIHFPDQSAVFPHCFIQSLPNLEKLVVSEASFSHIFHFEGFDGEKNHASAITSLNELVLSELPELTHLWKEEYHPIPAFCELRTLQVRDCGKLKILAPSSVSFENLTTLEVSRCHGYVNLIACSTAKSLVQLTRMTITDCEMIEKIIACESEEVKGDIVFTELKYLQLSCLPNMASFCLGDHNLEFPILEKMIVRKCPKMKIFCQGDLSTPQLQKVILTEDGDEENGQWEGDLKTTIKRMFEEEVTGHSLIGYLLGVPPKGYRIPSIEELQDDRFATGSVDESLQASARSISHKYFHFQNITECEGRNVGGDEPQAC</sequence>
<gene>
    <name evidence="7" type="ORF">TCM_026502</name>
</gene>
<dbReference type="InterPro" id="IPR002182">
    <property type="entry name" value="NB-ARC"/>
</dbReference>
<dbReference type="EMBL" id="CM001883">
    <property type="protein sequence ID" value="EOY11257.1"/>
    <property type="molecule type" value="Genomic_DNA"/>
</dbReference>
<dbReference type="PANTHER" id="PTHR33463">
    <property type="entry name" value="NB-ARC DOMAIN-CONTAINING PROTEIN-RELATED"/>
    <property type="match status" value="1"/>
</dbReference>
<proteinExistence type="inferred from homology"/>
<name>A0A061F3L8_THECC</name>
<dbReference type="InterPro" id="IPR057135">
    <property type="entry name" value="At4g27190-like_LRR"/>
</dbReference>
<dbReference type="Pfam" id="PF23247">
    <property type="entry name" value="LRR_RPS2"/>
    <property type="match status" value="7"/>
</dbReference>
<keyword evidence="3" id="KW-0611">Plant defense</keyword>
<feature type="domain" description="AAA+ ATPase" evidence="6">
    <location>
        <begin position="177"/>
        <end position="332"/>
    </location>
</feature>
<dbReference type="Gramene" id="EOY11257">
    <property type="protein sequence ID" value="EOY11257"/>
    <property type="gene ID" value="TCM_026502"/>
</dbReference>
<feature type="coiled-coil region" evidence="5">
    <location>
        <begin position="38"/>
        <end position="65"/>
    </location>
</feature>
<dbReference type="eggNOG" id="KOG4658">
    <property type="taxonomic scope" value="Eukaryota"/>
</dbReference>
<dbReference type="SUPFAM" id="SSF52047">
    <property type="entry name" value="RNI-like"/>
    <property type="match status" value="3"/>
</dbReference>
<dbReference type="InterPro" id="IPR050905">
    <property type="entry name" value="Plant_NBS-LRR"/>
</dbReference>
<comment type="similarity">
    <text evidence="1">Belongs to the disease resistance NB-LRR family.</text>
</comment>
<dbReference type="HOGENOM" id="CLU_000427_3_0_1"/>
<keyword evidence="5" id="KW-0175">Coiled coil</keyword>
<dbReference type="SMART" id="SM00382">
    <property type="entry name" value="AAA"/>
    <property type="match status" value="1"/>
</dbReference>
<evidence type="ECO:0000256" key="5">
    <source>
        <dbReference type="SAM" id="Coils"/>
    </source>
</evidence>
<keyword evidence="2" id="KW-0547">Nucleotide-binding</keyword>
<dbReference type="InterPro" id="IPR001611">
    <property type="entry name" value="Leu-rich_rpt"/>
</dbReference>
<evidence type="ECO:0000259" key="6">
    <source>
        <dbReference type="SMART" id="SM00382"/>
    </source>
</evidence>
<dbReference type="InterPro" id="IPR032675">
    <property type="entry name" value="LRR_dom_sf"/>
</dbReference>
<dbReference type="Proteomes" id="UP000026915">
    <property type="component" value="Chromosome 5"/>
</dbReference>
<reference evidence="7 8" key="1">
    <citation type="journal article" date="2013" name="Genome Biol.">
        <title>The genome sequence of the most widely cultivated cacao type and its use to identify candidate genes regulating pod color.</title>
        <authorList>
            <person name="Motamayor J.C."/>
            <person name="Mockaitis K."/>
            <person name="Schmutz J."/>
            <person name="Haiminen N."/>
            <person name="Iii D.L."/>
            <person name="Cornejo O."/>
            <person name="Findley S.D."/>
            <person name="Zheng P."/>
            <person name="Utro F."/>
            <person name="Royaert S."/>
            <person name="Saski C."/>
            <person name="Jenkins J."/>
            <person name="Podicheti R."/>
            <person name="Zhao M."/>
            <person name="Scheffler B.E."/>
            <person name="Stack J.C."/>
            <person name="Feltus F.A."/>
            <person name="Mustiga G.M."/>
            <person name="Amores F."/>
            <person name="Phillips W."/>
            <person name="Marelli J.P."/>
            <person name="May G.D."/>
            <person name="Shapiro H."/>
            <person name="Ma J."/>
            <person name="Bustamante C.D."/>
            <person name="Schnell R.J."/>
            <person name="Main D."/>
            <person name="Gilbert D."/>
            <person name="Parida L."/>
            <person name="Kuhn D.N."/>
        </authorList>
    </citation>
    <scope>NUCLEOTIDE SEQUENCE [LARGE SCALE GENOMIC DNA]</scope>
    <source>
        <strain evidence="8">cv. Matina 1-6</strain>
    </source>
</reference>
<accession>A0A061F3L8</accession>
<protein>
    <submittedName>
        <fullName evidence="7">NB-ARC domain-containing disease resistance protein, putative</fullName>
    </submittedName>
</protein>
<dbReference type="GO" id="GO:0043531">
    <property type="term" value="F:ADP binding"/>
    <property type="evidence" value="ECO:0007669"/>
    <property type="project" value="InterPro"/>
</dbReference>
<dbReference type="InterPro" id="IPR003593">
    <property type="entry name" value="AAA+_ATPase"/>
</dbReference>
<dbReference type="OMA" id="WQNQLAP"/>
<organism evidence="7 8">
    <name type="scientific">Theobroma cacao</name>
    <name type="common">Cacao</name>
    <name type="synonym">Cocoa</name>
    <dbReference type="NCBI Taxonomy" id="3641"/>
    <lineage>
        <taxon>Eukaryota</taxon>
        <taxon>Viridiplantae</taxon>
        <taxon>Streptophyta</taxon>
        <taxon>Embryophyta</taxon>
        <taxon>Tracheophyta</taxon>
        <taxon>Spermatophyta</taxon>
        <taxon>Magnoliopsida</taxon>
        <taxon>eudicotyledons</taxon>
        <taxon>Gunneridae</taxon>
        <taxon>Pentapetalae</taxon>
        <taxon>rosids</taxon>
        <taxon>malvids</taxon>
        <taxon>Malvales</taxon>
        <taxon>Malvaceae</taxon>
        <taxon>Byttnerioideae</taxon>
        <taxon>Theobroma</taxon>
    </lineage>
</organism>
<evidence type="ECO:0000256" key="4">
    <source>
        <dbReference type="ARBA" id="ARBA00022840"/>
    </source>
</evidence>
<dbReference type="GO" id="GO:0005524">
    <property type="term" value="F:ATP binding"/>
    <property type="evidence" value="ECO:0007669"/>
    <property type="project" value="UniProtKB-KW"/>
</dbReference>
<keyword evidence="4" id="KW-0067">ATP-binding</keyword>
<evidence type="ECO:0000256" key="2">
    <source>
        <dbReference type="ARBA" id="ARBA00022741"/>
    </source>
</evidence>
<dbReference type="Pfam" id="PF00931">
    <property type="entry name" value="NB-ARC"/>
    <property type="match status" value="1"/>
</dbReference>
<dbReference type="Gene3D" id="3.80.10.10">
    <property type="entry name" value="Ribonuclease Inhibitor"/>
    <property type="match status" value="8"/>
</dbReference>
<keyword evidence="8" id="KW-1185">Reference proteome</keyword>
<evidence type="ECO:0000256" key="1">
    <source>
        <dbReference type="ARBA" id="ARBA00008894"/>
    </source>
</evidence>
<evidence type="ECO:0000313" key="7">
    <source>
        <dbReference type="EMBL" id="EOY11257.1"/>
    </source>
</evidence>
<dbReference type="SUPFAM" id="SSF52540">
    <property type="entry name" value="P-loop containing nucleoside triphosphate hydrolases"/>
    <property type="match status" value="1"/>
</dbReference>
<dbReference type="Pfam" id="PF13855">
    <property type="entry name" value="LRR_8"/>
    <property type="match status" value="1"/>
</dbReference>
<dbReference type="InParanoid" id="A0A061F3L8"/>
<dbReference type="PANTHER" id="PTHR33463:SF214">
    <property type="entry name" value="NB-ARC DOMAIN-CONTAINING DISEASE RESISTANCE PROTEIN"/>
    <property type="match status" value="1"/>
</dbReference>